<evidence type="ECO:0000256" key="7">
    <source>
        <dbReference type="ARBA" id="ARBA00023136"/>
    </source>
</evidence>
<evidence type="ECO:0000256" key="2">
    <source>
        <dbReference type="ARBA" id="ARBA00010581"/>
    </source>
</evidence>
<dbReference type="SUPFAM" id="SSF81452">
    <property type="entry name" value="Cytochrome c oxidase subunit III-like"/>
    <property type="match status" value="1"/>
</dbReference>
<feature type="domain" description="Heme-copper oxidase subunit III family profile" evidence="10">
    <location>
        <begin position="7"/>
        <end position="264"/>
    </location>
</feature>
<sequence length="264" mass="29692">TVMPKHGHRAYHLVDVSPWPLTGSISAMMLTTGLVKWFHQFNMDLLILGVVATLLTMIQWWRDITREGTYQGLHASKVVDGLRWGKILFIASEVLVFFSFFSAFFHSSLSPTVDLGTCWPPAGVITLNPFQIPLLNTAILLASGATVTWAHHALLASNHTQALQSLALTVTLGMYFTALQAMEYNESPFTIADSVYGSTFLVATSFHGLHVIIGSCFLLVCLYRMYMCHFSSAHHFGFEAAAWYWHFVDVVWLFLYISIYWWGG</sequence>
<feature type="transmembrane region" description="Helical" evidence="9">
    <location>
        <begin position="21"/>
        <end position="39"/>
    </location>
</feature>
<evidence type="ECO:0000259" key="10">
    <source>
        <dbReference type="PROSITE" id="PS50253"/>
    </source>
</evidence>
<dbReference type="Pfam" id="PF00510">
    <property type="entry name" value="COX3"/>
    <property type="match status" value="1"/>
</dbReference>
<gene>
    <name evidence="11" type="primary">CO3</name>
</gene>
<proteinExistence type="inferred from homology"/>
<dbReference type="CDD" id="cd01665">
    <property type="entry name" value="Cyt_c_Oxidase_III"/>
    <property type="match status" value="1"/>
</dbReference>
<dbReference type="PROSITE" id="PS50253">
    <property type="entry name" value="COX3"/>
    <property type="match status" value="1"/>
</dbReference>
<evidence type="ECO:0000256" key="5">
    <source>
        <dbReference type="ARBA" id="ARBA00022967"/>
    </source>
</evidence>
<dbReference type="GO" id="GO:0005739">
    <property type="term" value="C:mitochondrion"/>
    <property type="evidence" value="ECO:0007669"/>
    <property type="project" value="TreeGrafter"/>
</dbReference>
<dbReference type="KEGG" id="mrj:3293135"/>
<evidence type="ECO:0000256" key="1">
    <source>
        <dbReference type="ARBA" id="ARBA00004141"/>
    </source>
</evidence>
<organism evidence="11">
    <name type="scientific">Macrobrachium rosenbergii</name>
    <name type="common">Giant fresh water prawn</name>
    <dbReference type="NCBI Taxonomy" id="79674"/>
    <lineage>
        <taxon>Eukaryota</taxon>
        <taxon>Metazoa</taxon>
        <taxon>Ecdysozoa</taxon>
        <taxon>Arthropoda</taxon>
        <taxon>Crustacea</taxon>
        <taxon>Multicrustacea</taxon>
        <taxon>Malacostraca</taxon>
        <taxon>Eumalacostraca</taxon>
        <taxon>Eucarida</taxon>
        <taxon>Decapoda</taxon>
        <taxon>Pleocyemata</taxon>
        <taxon>Caridea</taxon>
        <taxon>Palaemonoidea</taxon>
        <taxon>Palaemonidae</taxon>
        <taxon>Macrobrachium</taxon>
    </lineage>
</organism>
<evidence type="ECO:0000256" key="9">
    <source>
        <dbReference type="SAM" id="Phobius"/>
    </source>
</evidence>
<comment type="function">
    <text evidence="8">Component of the cytochrome c oxidase, the last enzyme in the mitochondrial electron transport chain which drives oxidative phosphorylation. The respiratory chain contains 3 multisubunit complexes succinate dehydrogenase (complex II, CII), ubiquinol-cytochrome c oxidoreductase (cytochrome b-c1 complex, complex III, CIII) and cytochrome c oxidase (complex IV, CIV), that cooperate to transfer electrons derived from NADH and succinate to molecular oxygen, creating an electrochemical gradient over the inner membrane that drives transmembrane transport and the ATP synthase. Cytochrome c oxidase is the component of the respiratory chain that catalyzes the reduction of oxygen to water. Electrons originating from reduced cytochrome c in the intermembrane space (IMS) are transferred via the dinuclear copper A center (CU(A)) of subunit 2 and heme A of subunit 1 to the active site in subunit 1, a binuclear center (BNC) formed by heme A3 and copper B (CU(B)). The BNC reduces molecular oxygen to 2 water molecules using 4 electrons from cytochrome c in the IMS and 4 protons from the mitochondrial matrix.</text>
</comment>
<feature type="transmembrane region" description="Helical" evidence="9">
    <location>
        <begin position="130"/>
        <end position="150"/>
    </location>
</feature>
<feature type="transmembrane region" description="Helical" evidence="9">
    <location>
        <begin position="162"/>
        <end position="180"/>
    </location>
</feature>
<keyword evidence="8 11" id="KW-0496">Mitochondrion</keyword>
<keyword evidence="7 9" id="KW-0472">Membrane</keyword>
<geneLocation type="mitochondrion" evidence="11"/>
<dbReference type="GO" id="GO:0006123">
    <property type="term" value="P:mitochondrial electron transport, cytochrome c to oxygen"/>
    <property type="evidence" value="ECO:0007669"/>
    <property type="project" value="TreeGrafter"/>
</dbReference>
<keyword evidence="4 8" id="KW-0812">Transmembrane</keyword>
<dbReference type="FunFam" id="1.20.120.80:FF:000002">
    <property type="entry name" value="Cytochrome c oxidase subunit 3"/>
    <property type="match status" value="1"/>
</dbReference>
<feature type="transmembrane region" description="Helical" evidence="9">
    <location>
        <begin position="87"/>
        <end position="105"/>
    </location>
</feature>
<dbReference type="InterPro" id="IPR035973">
    <property type="entry name" value="Cyt_c_oxidase_su3-like_sf"/>
</dbReference>
<feature type="transmembrane region" description="Helical" evidence="9">
    <location>
        <begin position="45"/>
        <end position="61"/>
    </location>
</feature>
<dbReference type="GO" id="GO:0016020">
    <property type="term" value="C:membrane"/>
    <property type="evidence" value="ECO:0007669"/>
    <property type="project" value="UniProtKB-SubCell"/>
</dbReference>
<dbReference type="GO" id="GO:0004129">
    <property type="term" value="F:cytochrome-c oxidase activity"/>
    <property type="evidence" value="ECO:0007669"/>
    <property type="project" value="InterPro"/>
</dbReference>
<evidence type="ECO:0000256" key="4">
    <source>
        <dbReference type="ARBA" id="ARBA00022692"/>
    </source>
</evidence>
<comment type="similarity">
    <text evidence="2 8">Belongs to the cytochrome c oxidase subunit 3 family.</text>
</comment>
<evidence type="ECO:0000313" key="11">
    <source>
        <dbReference type="EMBL" id="AAT52173.1"/>
    </source>
</evidence>
<name>Q5EXI7_MACRS</name>
<dbReference type="Gene3D" id="1.10.287.70">
    <property type="match status" value="1"/>
</dbReference>
<protein>
    <recommendedName>
        <fullName evidence="3 8">Cytochrome c oxidase subunit 3</fullName>
    </recommendedName>
</protein>
<dbReference type="Gene3D" id="1.20.120.80">
    <property type="entry name" value="Cytochrome c oxidase, subunit III, four-helix bundle"/>
    <property type="match status" value="1"/>
</dbReference>
<feature type="transmembrane region" description="Helical" evidence="9">
    <location>
        <begin position="200"/>
        <end position="223"/>
    </location>
</feature>
<dbReference type="InterPro" id="IPR013833">
    <property type="entry name" value="Cyt_c_oxidase_su3_a-hlx"/>
</dbReference>
<feature type="non-terminal residue" evidence="11">
    <location>
        <position position="1"/>
    </location>
</feature>
<evidence type="ECO:0000256" key="3">
    <source>
        <dbReference type="ARBA" id="ARBA00015944"/>
    </source>
</evidence>
<dbReference type="PANTHER" id="PTHR11403:SF7">
    <property type="entry name" value="CYTOCHROME C OXIDASE SUBUNIT 3"/>
    <property type="match status" value="1"/>
</dbReference>
<accession>Q5EXI7</accession>
<evidence type="ECO:0000256" key="8">
    <source>
        <dbReference type="RuleBase" id="RU003375"/>
    </source>
</evidence>
<dbReference type="AlphaFoldDB" id="Q5EXI7"/>
<dbReference type="InterPro" id="IPR000298">
    <property type="entry name" value="Cyt_c_oxidase-like_su3"/>
</dbReference>
<keyword evidence="5" id="KW-1278">Translocase</keyword>
<dbReference type="EMBL" id="AY659990">
    <property type="protein sequence ID" value="AAT52173.1"/>
    <property type="molecule type" value="Genomic_DNA"/>
</dbReference>
<evidence type="ECO:0000256" key="6">
    <source>
        <dbReference type="ARBA" id="ARBA00022989"/>
    </source>
</evidence>
<reference evidence="11" key="1">
    <citation type="journal article" date="2005" name="Mar. Biotechnol.">
        <title>Complete mitochondrial DNA sequences of the decapod crustaceans Pseudocarcinus gigas (Menippidae) and Macrobrachium rosenbergii (Palaemonidae).</title>
        <authorList>
            <person name="Miller A.D."/>
            <person name="Murphy N.P."/>
            <person name="Burridge C.P."/>
            <person name="Austin C.M."/>
        </authorList>
    </citation>
    <scope>NUCLEOTIDE SEQUENCE</scope>
</reference>
<comment type="subcellular location">
    <subcellularLocation>
        <location evidence="1">Membrane</location>
        <topology evidence="1">Multi-pass membrane protein</topology>
    </subcellularLocation>
</comment>
<dbReference type="InterPro" id="IPR024791">
    <property type="entry name" value="Cyt_c/ubiquinol_Oxase_su3"/>
</dbReference>
<dbReference type="InterPro" id="IPR033945">
    <property type="entry name" value="Cyt_c_oxase_su3_dom"/>
</dbReference>
<feature type="transmembrane region" description="Helical" evidence="9">
    <location>
        <begin position="243"/>
        <end position="263"/>
    </location>
</feature>
<dbReference type="PANTHER" id="PTHR11403">
    <property type="entry name" value="CYTOCHROME C OXIDASE SUBUNIT III"/>
    <property type="match status" value="1"/>
</dbReference>
<keyword evidence="6 9" id="KW-1133">Transmembrane helix</keyword>